<dbReference type="InterPro" id="IPR046357">
    <property type="entry name" value="PPIase_dom_sf"/>
</dbReference>
<dbReference type="Gene3D" id="3.10.50.40">
    <property type="match status" value="1"/>
</dbReference>
<dbReference type="PANTHER" id="PTHR47245">
    <property type="entry name" value="PEPTIDYLPROLYL ISOMERASE"/>
    <property type="match status" value="1"/>
</dbReference>
<dbReference type="GO" id="GO:0003755">
    <property type="term" value="F:peptidyl-prolyl cis-trans isomerase activity"/>
    <property type="evidence" value="ECO:0007669"/>
    <property type="project" value="UniProtKB-KW"/>
</dbReference>
<evidence type="ECO:0000256" key="2">
    <source>
        <dbReference type="SAM" id="MobiDB-lite"/>
    </source>
</evidence>
<keyword evidence="1" id="KW-0697">Rotamase</keyword>
<evidence type="ECO:0000256" key="1">
    <source>
        <dbReference type="PROSITE-ProRule" id="PRU00278"/>
    </source>
</evidence>
<dbReference type="Pfam" id="PF13624">
    <property type="entry name" value="SurA_N_3"/>
    <property type="match status" value="1"/>
</dbReference>
<dbReference type="EMBL" id="PFGC01000060">
    <property type="protein sequence ID" value="PIW36364.1"/>
    <property type="molecule type" value="Genomic_DNA"/>
</dbReference>
<feature type="non-terminal residue" evidence="5">
    <location>
        <position position="317"/>
    </location>
</feature>
<feature type="region of interest" description="Disordered" evidence="2">
    <location>
        <begin position="1"/>
        <end position="34"/>
    </location>
</feature>
<dbReference type="Pfam" id="PF00639">
    <property type="entry name" value="Rotamase"/>
    <property type="match status" value="1"/>
</dbReference>
<dbReference type="Gene3D" id="1.10.4030.10">
    <property type="entry name" value="Porin chaperone SurA, peptide-binding domain"/>
    <property type="match status" value="1"/>
</dbReference>
<keyword evidence="3" id="KW-0812">Transmembrane</keyword>
<dbReference type="PANTHER" id="PTHR47245:SF2">
    <property type="entry name" value="PEPTIDYL-PROLYL CIS-TRANS ISOMERASE HP_0175-RELATED"/>
    <property type="match status" value="1"/>
</dbReference>
<evidence type="ECO:0000259" key="4">
    <source>
        <dbReference type="PROSITE" id="PS50198"/>
    </source>
</evidence>
<dbReference type="InterPro" id="IPR027304">
    <property type="entry name" value="Trigger_fact/SurA_dom_sf"/>
</dbReference>
<protein>
    <recommendedName>
        <fullName evidence="4">PpiC domain-containing protein</fullName>
    </recommendedName>
</protein>
<dbReference type="SUPFAM" id="SSF109998">
    <property type="entry name" value="Triger factor/SurA peptide-binding domain-like"/>
    <property type="match status" value="1"/>
</dbReference>
<name>A0A2M7H2F1_9BACT</name>
<feature type="domain" description="PpiC" evidence="4">
    <location>
        <begin position="214"/>
        <end position="304"/>
    </location>
</feature>
<evidence type="ECO:0000313" key="5">
    <source>
        <dbReference type="EMBL" id="PIW36364.1"/>
    </source>
</evidence>
<evidence type="ECO:0000256" key="3">
    <source>
        <dbReference type="SAM" id="Phobius"/>
    </source>
</evidence>
<comment type="caution">
    <text evidence="5">The sequence shown here is derived from an EMBL/GenBank/DDBJ whole genome shotgun (WGS) entry which is preliminary data.</text>
</comment>
<feature type="transmembrane region" description="Helical" evidence="3">
    <location>
        <begin position="45"/>
        <end position="68"/>
    </location>
</feature>
<dbReference type="SUPFAM" id="SSF54534">
    <property type="entry name" value="FKBP-like"/>
    <property type="match status" value="1"/>
</dbReference>
<organism evidence="5 6">
    <name type="scientific">Candidatus Kerfeldbacteria bacterium CG15_BIG_FIL_POST_REV_8_21_14_020_45_12</name>
    <dbReference type="NCBI Taxonomy" id="2014247"/>
    <lineage>
        <taxon>Bacteria</taxon>
        <taxon>Candidatus Kerfeldiibacteriota</taxon>
    </lineage>
</organism>
<reference evidence="5 6" key="1">
    <citation type="submission" date="2017-09" db="EMBL/GenBank/DDBJ databases">
        <title>Depth-based differentiation of microbial function through sediment-hosted aquifers and enrichment of novel symbionts in the deep terrestrial subsurface.</title>
        <authorList>
            <person name="Probst A.J."/>
            <person name="Ladd B."/>
            <person name="Jarett J.K."/>
            <person name="Geller-Mcgrath D.E."/>
            <person name="Sieber C.M."/>
            <person name="Emerson J.B."/>
            <person name="Anantharaman K."/>
            <person name="Thomas B.C."/>
            <person name="Malmstrom R."/>
            <person name="Stieglmeier M."/>
            <person name="Klingl A."/>
            <person name="Woyke T."/>
            <person name="Ryan C.M."/>
            <person name="Banfield J.F."/>
        </authorList>
    </citation>
    <scope>NUCLEOTIDE SEQUENCE [LARGE SCALE GENOMIC DNA]</scope>
    <source>
        <strain evidence="5">CG15_BIG_FIL_POST_REV_8_21_14_020_45_12</strain>
    </source>
</reference>
<dbReference type="PROSITE" id="PS50198">
    <property type="entry name" value="PPIC_PPIASE_2"/>
    <property type="match status" value="1"/>
</dbReference>
<dbReference type="InterPro" id="IPR050245">
    <property type="entry name" value="PrsA_foldase"/>
</dbReference>
<dbReference type="AlphaFoldDB" id="A0A2M7H2F1"/>
<dbReference type="InterPro" id="IPR000297">
    <property type="entry name" value="PPIase_PpiC"/>
</dbReference>
<proteinExistence type="predicted"/>
<accession>A0A2M7H2F1</accession>
<dbReference type="Proteomes" id="UP000230292">
    <property type="component" value="Unassembled WGS sequence"/>
</dbReference>
<evidence type="ECO:0000313" key="6">
    <source>
        <dbReference type="Proteomes" id="UP000230292"/>
    </source>
</evidence>
<keyword evidence="3" id="KW-1133">Transmembrane helix</keyword>
<keyword evidence="1" id="KW-0413">Isomerase</keyword>
<gene>
    <name evidence="5" type="ORF">COW24_05875</name>
</gene>
<sequence>MNSQMNTENTKPEQDSANVDKANETKQEVESMQPVKQTKAMKKMVMTAVLVILGVLFLGLGLGGYWLVYKYSGEHPAQRWIASTLPLSLAKVNGQAVTIDEYLYNLDSSTKFLQSDAFQELGLGDSITQDDLVDLEYQRLINKAILEQYAKTQDVSVSSEEIDKYFDEEILPQAEGGLDEVTQVFEDSYGWTVDEFKQNIAGEVLLRQKLSDKLSSDEGMSAEAEQKAKEVRAEIDANPERSFADFATEYSEDPGSASAGGSLGSFAKGVMVAEFEDAAFGLEVGQVSEPIKTAYGYHIIKVTAKDEAAGTVEASHI</sequence>
<keyword evidence="3" id="KW-0472">Membrane</keyword>